<dbReference type="SMART" id="SM00563">
    <property type="entry name" value="PlsC"/>
    <property type="match status" value="1"/>
</dbReference>
<dbReference type="Proteomes" id="UP000229526">
    <property type="component" value="Unassembled WGS sequence"/>
</dbReference>
<reference evidence="3" key="1">
    <citation type="submission" date="2017-09" db="EMBL/GenBank/DDBJ databases">
        <title>Depth-based differentiation of microbial function through sediment-hosted aquifers and enrichment of novel symbionts in the deep terrestrial subsurface.</title>
        <authorList>
            <person name="Probst A.J."/>
            <person name="Ladd B."/>
            <person name="Jarett J.K."/>
            <person name="Geller-Mcgrath D.E."/>
            <person name="Sieber C.M.K."/>
            <person name="Emerson J.B."/>
            <person name="Anantharaman K."/>
            <person name="Thomas B.C."/>
            <person name="Malmstrom R."/>
            <person name="Stieglmeier M."/>
            <person name="Klingl A."/>
            <person name="Woyke T."/>
            <person name="Ryan C.M."/>
            <person name="Banfield J.F."/>
        </authorList>
    </citation>
    <scope>NUCLEOTIDE SEQUENCE [LARGE SCALE GENOMIC DNA]</scope>
</reference>
<dbReference type="InterPro" id="IPR036736">
    <property type="entry name" value="ACP-like_sf"/>
</dbReference>
<dbReference type="Pfam" id="PF00550">
    <property type="entry name" value="PP-binding"/>
    <property type="match status" value="1"/>
</dbReference>
<dbReference type="GO" id="GO:0016405">
    <property type="term" value="F:CoA-ligase activity"/>
    <property type="evidence" value="ECO:0007669"/>
    <property type="project" value="TreeGrafter"/>
</dbReference>
<dbReference type="CDD" id="cd07989">
    <property type="entry name" value="LPLAT_AGPAT-like"/>
    <property type="match status" value="1"/>
</dbReference>
<dbReference type="GO" id="GO:0016746">
    <property type="term" value="F:acyltransferase activity"/>
    <property type="evidence" value="ECO:0007669"/>
    <property type="project" value="InterPro"/>
</dbReference>
<dbReference type="PROSITE" id="PS00455">
    <property type="entry name" value="AMP_BINDING"/>
    <property type="match status" value="1"/>
</dbReference>
<proteinExistence type="predicted"/>
<organism evidence="2 3">
    <name type="scientific">Candidatus Harrisonbacteria bacterium CG10_big_fil_rev_8_21_14_0_10_49_15</name>
    <dbReference type="NCBI Taxonomy" id="1974587"/>
    <lineage>
        <taxon>Bacteria</taxon>
        <taxon>Candidatus Harrisoniibacteriota</taxon>
    </lineage>
</organism>
<dbReference type="Pfam" id="PF00501">
    <property type="entry name" value="AMP-binding"/>
    <property type="match status" value="1"/>
</dbReference>
<dbReference type="InterPro" id="IPR045851">
    <property type="entry name" value="AMP-bd_C_sf"/>
</dbReference>
<accession>A0A2H0UN62</accession>
<dbReference type="SUPFAM" id="SSF69593">
    <property type="entry name" value="Glycerol-3-phosphate (1)-acyltransferase"/>
    <property type="match status" value="1"/>
</dbReference>
<gene>
    <name evidence="2" type="ORF">COU11_02670</name>
</gene>
<dbReference type="PANTHER" id="PTHR24096">
    <property type="entry name" value="LONG-CHAIN-FATTY-ACID--COA LIGASE"/>
    <property type="match status" value="1"/>
</dbReference>
<dbReference type="InterPro" id="IPR009081">
    <property type="entry name" value="PP-bd_ACP"/>
</dbReference>
<dbReference type="PROSITE" id="PS50075">
    <property type="entry name" value="CARRIER"/>
    <property type="match status" value="1"/>
</dbReference>
<dbReference type="Gene3D" id="1.10.1200.10">
    <property type="entry name" value="ACP-like"/>
    <property type="match status" value="1"/>
</dbReference>
<sequence length="784" mass="86331">MKSNLYNFFTELCQRYPSRIAFIERGKYRRRIWTYAEVHERVGQLGQFLDQQGFTRGDKVILCAPNSVWWAVIFLACMRRGITLVPLDVNSSPDFIERIVSLTNARGFISSRAVPTVGAVHAPVLLIEDLPGALADIPLMRAGEDEPPRLTEELEIVFSSGSTGEPKGVVLTHENVYSNMRELVELAAALPRRFLSIVPLSHMLEQTGGLFLPLALGATVVYNYSNRPRVLVRASLEERVTSIVCVPAFLQLLRPTKDLGRLKEFYVGGAPLDPALEQFWLSRNVVVYQGYGLTEASPLISTNSLNFHRPQSVGKVLPGVSVRLAEDKEILVQGPNISSGYYKNPEATTQAFKDGWFATGDIGEIDDDGFLFIRGRKKNMIVGPSGMKIYPEDIEKVLLGQELVKDAVVCGIGDNSSDMRITAVVLAEQKLDLGELAARVNTQLASHQQVQEIVIWPSSDFPRTPTKKVIRKDVCEYLSEADRDLEPVNAPPAQSADPVLAIVAAVAAVATDKVQESSNLVSDLHMDSIKRLQLISQLEDDLGAELDDSQIDHTSTVSDIRRLVLKTAANRKRILIPYWQGSVVVRWIRSLLQILISIFLRLFQRLSISGEPPRLKVGPVIYVANHASHLDTPTVIRALSSSGSRRVAVAAAKDYFFKGGGRRFFSQLVFNAFPLDRDGNLPESLTLIGRMLDKGNSVLIYPEGTRSQTGAIKPFKNGIGVIATEMGVPVIPVKISGNFGILPKGSIVPKRGSVTVRFGGALRLEAKASYISITKALEETIQNL</sequence>
<dbReference type="Pfam" id="PF01553">
    <property type="entry name" value="Acyltransferase"/>
    <property type="match status" value="1"/>
</dbReference>
<dbReference type="InterPro" id="IPR002123">
    <property type="entry name" value="Plipid/glycerol_acylTrfase"/>
</dbReference>
<evidence type="ECO:0000313" key="2">
    <source>
        <dbReference type="EMBL" id="PIR87106.1"/>
    </source>
</evidence>
<dbReference type="SUPFAM" id="SSF56801">
    <property type="entry name" value="Acetyl-CoA synthetase-like"/>
    <property type="match status" value="1"/>
</dbReference>
<dbReference type="SUPFAM" id="SSF47336">
    <property type="entry name" value="ACP-like"/>
    <property type="match status" value="1"/>
</dbReference>
<dbReference type="Gene3D" id="3.40.50.12780">
    <property type="entry name" value="N-terminal domain of ligase-like"/>
    <property type="match status" value="1"/>
</dbReference>
<dbReference type="InterPro" id="IPR020845">
    <property type="entry name" value="AMP-binding_CS"/>
</dbReference>
<feature type="domain" description="Carrier" evidence="1">
    <location>
        <begin position="493"/>
        <end position="568"/>
    </location>
</feature>
<dbReference type="InterPro" id="IPR000873">
    <property type="entry name" value="AMP-dep_synth/lig_dom"/>
</dbReference>
<protein>
    <recommendedName>
        <fullName evidence="1">Carrier domain-containing protein</fullName>
    </recommendedName>
</protein>
<dbReference type="AlphaFoldDB" id="A0A2H0UN62"/>
<evidence type="ECO:0000259" key="1">
    <source>
        <dbReference type="PROSITE" id="PS50075"/>
    </source>
</evidence>
<dbReference type="InterPro" id="IPR042099">
    <property type="entry name" value="ANL_N_sf"/>
</dbReference>
<comment type="caution">
    <text evidence="2">The sequence shown here is derived from an EMBL/GenBank/DDBJ whole genome shotgun (WGS) entry which is preliminary data.</text>
</comment>
<dbReference type="Gene3D" id="3.30.300.30">
    <property type="match status" value="1"/>
</dbReference>
<dbReference type="EMBL" id="PFBD01000020">
    <property type="protein sequence ID" value="PIR87106.1"/>
    <property type="molecule type" value="Genomic_DNA"/>
</dbReference>
<evidence type="ECO:0000313" key="3">
    <source>
        <dbReference type="Proteomes" id="UP000229526"/>
    </source>
</evidence>
<name>A0A2H0UN62_9BACT</name>